<feature type="region of interest" description="Disordered" evidence="1">
    <location>
        <begin position="124"/>
        <end position="146"/>
    </location>
</feature>
<evidence type="ECO:0000256" key="1">
    <source>
        <dbReference type="SAM" id="MobiDB-lite"/>
    </source>
</evidence>
<protein>
    <recommendedName>
        <fullName evidence="4">HECT domain-containing protein</fullName>
    </recommendedName>
</protein>
<organism evidence="2 3">
    <name type="scientific">Oryzias melastigma</name>
    <name type="common">Marine medaka</name>
    <dbReference type="NCBI Taxonomy" id="30732"/>
    <lineage>
        <taxon>Eukaryota</taxon>
        <taxon>Metazoa</taxon>
        <taxon>Chordata</taxon>
        <taxon>Craniata</taxon>
        <taxon>Vertebrata</taxon>
        <taxon>Euteleostomi</taxon>
        <taxon>Actinopterygii</taxon>
        <taxon>Neopterygii</taxon>
        <taxon>Teleostei</taxon>
        <taxon>Neoteleostei</taxon>
        <taxon>Acanthomorphata</taxon>
        <taxon>Ovalentaria</taxon>
        <taxon>Atherinomorphae</taxon>
        <taxon>Beloniformes</taxon>
        <taxon>Adrianichthyidae</taxon>
        <taxon>Oryziinae</taxon>
        <taxon>Oryzias</taxon>
    </lineage>
</organism>
<reference evidence="2" key="1">
    <citation type="journal article" name="BMC Genomics">
        <title>Long-read sequencing and de novo genome assembly of marine medaka (Oryzias melastigma).</title>
        <authorList>
            <person name="Liang P."/>
            <person name="Saqib H.S.A."/>
            <person name="Ni X."/>
            <person name="Shen Y."/>
        </authorList>
    </citation>
    <scope>NUCLEOTIDE SEQUENCE</scope>
    <source>
        <strain evidence="2">Bigg-433</strain>
    </source>
</reference>
<feature type="non-terminal residue" evidence="2">
    <location>
        <position position="1"/>
    </location>
</feature>
<dbReference type="AlphaFoldDB" id="A0A834CQN8"/>
<dbReference type="Proteomes" id="UP000646548">
    <property type="component" value="Unassembled WGS sequence"/>
</dbReference>
<proteinExistence type="predicted"/>
<sequence>EPVKKRCAKLEGNVNAKRQMRRIEIGWMDFDETAQRYKQVKSANGGGTRHLSIDKQKTVEDVKAMAESLFFPGGFTKKNLCLSHYSTHIESSQMDICVSNTIEQLYALSKVRLLRLYLCTKEKMKQNQSDEEEEDDPRNHSSMIDLTENEPSQIVETLEVEVTNQESSDQHAVGGMYMNGDFELDDTLVWDGHLTVSDDEESDTAVILRTHDTMELRVDEPNNQAILSEGADAFELVDNSVSAPNIAEQISTDTEAMSEQQLSPVTVIVRRGHCLTDFICAFKDPKVLSSEVRIKMRLPNGELEQGEGAGVFRDSLTEFWNDFYDCCTLGVQVKVPFIRHDFQMEEWQAVARVFVSHTCGCILKLPIGYHSYPDFRSEFNSILTSAMWVMDVI</sequence>
<evidence type="ECO:0000313" key="2">
    <source>
        <dbReference type="EMBL" id="KAF6730950.1"/>
    </source>
</evidence>
<evidence type="ECO:0008006" key="4">
    <source>
        <dbReference type="Google" id="ProtNLM"/>
    </source>
</evidence>
<name>A0A834CQN8_ORYME</name>
<accession>A0A834CQN8</accession>
<dbReference type="EMBL" id="WKFB01000227">
    <property type="protein sequence ID" value="KAF6730950.1"/>
    <property type="molecule type" value="Genomic_DNA"/>
</dbReference>
<evidence type="ECO:0000313" key="3">
    <source>
        <dbReference type="Proteomes" id="UP000646548"/>
    </source>
</evidence>
<comment type="caution">
    <text evidence="2">The sequence shown here is derived from an EMBL/GenBank/DDBJ whole genome shotgun (WGS) entry which is preliminary data.</text>
</comment>
<gene>
    <name evidence="2" type="ORF">FQA47_004049</name>
</gene>